<dbReference type="AlphaFoldDB" id="A0A453MET4"/>
<dbReference type="SUPFAM" id="SSF52047">
    <property type="entry name" value="RNI-like"/>
    <property type="match status" value="1"/>
</dbReference>
<proteinExistence type="predicted"/>
<dbReference type="Pfam" id="PF12937">
    <property type="entry name" value="F-box-like"/>
    <property type="match status" value="1"/>
</dbReference>
<name>A0A453MET4_AEGTS</name>
<dbReference type="Pfam" id="PF23622">
    <property type="entry name" value="LRR_At1g61320_AtMIF1"/>
    <property type="match status" value="1"/>
</dbReference>
<reference evidence="4" key="2">
    <citation type="journal article" date="2017" name="Nat. Plants">
        <title>The Aegilops tauschii genome reveals multiple impacts of transposons.</title>
        <authorList>
            <person name="Zhao G."/>
            <person name="Zou C."/>
            <person name="Li K."/>
            <person name="Wang K."/>
            <person name="Li T."/>
            <person name="Gao L."/>
            <person name="Zhang X."/>
            <person name="Wang H."/>
            <person name="Yang Z."/>
            <person name="Liu X."/>
            <person name="Jiang W."/>
            <person name="Mao L."/>
            <person name="Kong X."/>
            <person name="Jiao Y."/>
            <person name="Jia J."/>
        </authorList>
    </citation>
    <scope>NUCLEOTIDE SEQUENCE [LARGE SCALE GENOMIC DNA]</scope>
    <source>
        <strain evidence="4">cv. AL8/78</strain>
    </source>
</reference>
<dbReference type="PROSITE" id="PS50181">
    <property type="entry name" value="FBOX"/>
    <property type="match status" value="1"/>
</dbReference>
<dbReference type="Gene3D" id="3.80.10.10">
    <property type="entry name" value="Ribonuclease Inhibitor"/>
    <property type="match status" value="1"/>
</dbReference>
<dbReference type="EnsemblPlants" id="AET5Gv21161400.2">
    <property type="protein sequence ID" value="AET5Gv21161400.2"/>
    <property type="gene ID" value="AET5Gv21161400"/>
</dbReference>
<reference evidence="3" key="5">
    <citation type="journal article" date="2021" name="G3 (Bethesda)">
        <title>Aegilops tauschii genome assembly Aet v5.0 features greater sequence contiguity and improved annotation.</title>
        <authorList>
            <person name="Wang L."/>
            <person name="Zhu T."/>
            <person name="Rodriguez J.C."/>
            <person name="Deal K.R."/>
            <person name="Dubcovsky J."/>
            <person name="McGuire P.E."/>
            <person name="Lux T."/>
            <person name="Spannagl M."/>
            <person name="Mayer K.F.X."/>
            <person name="Baldrich P."/>
            <person name="Meyers B.C."/>
            <person name="Huo N."/>
            <person name="Gu Y.Q."/>
            <person name="Zhou H."/>
            <person name="Devos K.M."/>
            <person name="Bennetzen J.L."/>
            <person name="Unver T."/>
            <person name="Budak H."/>
            <person name="Gulick P.J."/>
            <person name="Galiba G."/>
            <person name="Kalapos B."/>
            <person name="Nelson D.R."/>
            <person name="Li P."/>
            <person name="You F.M."/>
            <person name="Luo M.C."/>
            <person name="Dvorak J."/>
        </authorList>
    </citation>
    <scope>NUCLEOTIDE SEQUENCE [LARGE SCALE GENOMIC DNA]</scope>
    <source>
        <strain evidence="3">cv. AL8/78</strain>
    </source>
</reference>
<dbReference type="Gene3D" id="1.20.1280.50">
    <property type="match status" value="1"/>
</dbReference>
<dbReference type="Proteomes" id="UP000015105">
    <property type="component" value="Chromosome 5D"/>
</dbReference>
<dbReference type="Gramene" id="AET5Gv21161400.2">
    <property type="protein sequence ID" value="AET5Gv21161400.2"/>
    <property type="gene ID" value="AET5Gv21161400"/>
</dbReference>
<organism evidence="3 4">
    <name type="scientific">Aegilops tauschii subsp. strangulata</name>
    <name type="common">Goatgrass</name>
    <dbReference type="NCBI Taxonomy" id="200361"/>
    <lineage>
        <taxon>Eukaryota</taxon>
        <taxon>Viridiplantae</taxon>
        <taxon>Streptophyta</taxon>
        <taxon>Embryophyta</taxon>
        <taxon>Tracheophyta</taxon>
        <taxon>Spermatophyta</taxon>
        <taxon>Magnoliopsida</taxon>
        <taxon>Liliopsida</taxon>
        <taxon>Poales</taxon>
        <taxon>Poaceae</taxon>
        <taxon>BOP clade</taxon>
        <taxon>Pooideae</taxon>
        <taxon>Triticodae</taxon>
        <taxon>Triticeae</taxon>
        <taxon>Triticinae</taxon>
        <taxon>Aegilops</taxon>
    </lineage>
</organism>
<dbReference type="InterPro" id="IPR044997">
    <property type="entry name" value="F-box_plant"/>
</dbReference>
<evidence type="ECO:0000259" key="2">
    <source>
        <dbReference type="PROSITE" id="PS50181"/>
    </source>
</evidence>
<dbReference type="InterPro" id="IPR036047">
    <property type="entry name" value="F-box-like_dom_sf"/>
</dbReference>
<accession>A0A453MET4</accession>
<dbReference type="STRING" id="200361.A0A453MET4"/>
<dbReference type="InterPro" id="IPR001810">
    <property type="entry name" value="F-box_dom"/>
</dbReference>
<feature type="region of interest" description="Disordered" evidence="1">
    <location>
        <begin position="57"/>
        <end position="113"/>
    </location>
</feature>
<evidence type="ECO:0000313" key="3">
    <source>
        <dbReference type="EnsemblPlants" id="AET5Gv21161400.2"/>
    </source>
</evidence>
<evidence type="ECO:0000313" key="4">
    <source>
        <dbReference type="Proteomes" id="UP000015105"/>
    </source>
</evidence>
<dbReference type="PANTHER" id="PTHR32153">
    <property type="entry name" value="OJ000223_09.16 PROTEIN"/>
    <property type="match status" value="1"/>
</dbReference>
<reference evidence="3" key="3">
    <citation type="journal article" date="2017" name="Nature">
        <title>Genome sequence of the progenitor of the wheat D genome Aegilops tauschii.</title>
        <authorList>
            <person name="Luo M.C."/>
            <person name="Gu Y.Q."/>
            <person name="Puiu D."/>
            <person name="Wang H."/>
            <person name="Twardziok S.O."/>
            <person name="Deal K.R."/>
            <person name="Huo N."/>
            <person name="Zhu T."/>
            <person name="Wang L."/>
            <person name="Wang Y."/>
            <person name="McGuire P.E."/>
            <person name="Liu S."/>
            <person name="Long H."/>
            <person name="Ramasamy R.K."/>
            <person name="Rodriguez J.C."/>
            <person name="Van S.L."/>
            <person name="Yuan L."/>
            <person name="Wang Z."/>
            <person name="Xia Z."/>
            <person name="Xiao L."/>
            <person name="Anderson O.D."/>
            <person name="Ouyang S."/>
            <person name="Liang Y."/>
            <person name="Zimin A.V."/>
            <person name="Pertea G."/>
            <person name="Qi P."/>
            <person name="Bennetzen J.L."/>
            <person name="Dai X."/>
            <person name="Dawson M.W."/>
            <person name="Muller H.G."/>
            <person name="Kugler K."/>
            <person name="Rivarola-Duarte L."/>
            <person name="Spannagl M."/>
            <person name="Mayer K.F.X."/>
            <person name="Lu F.H."/>
            <person name="Bevan M.W."/>
            <person name="Leroy P."/>
            <person name="Li P."/>
            <person name="You F.M."/>
            <person name="Sun Q."/>
            <person name="Liu Z."/>
            <person name="Lyons E."/>
            <person name="Wicker T."/>
            <person name="Salzberg S.L."/>
            <person name="Devos K.M."/>
            <person name="Dvorak J."/>
        </authorList>
    </citation>
    <scope>NUCLEOTIDE SEQUENCE [LARGE SCALE GENOMIC DNA]</scope>
    <source>
        <strain evidence="3">cv. AL8/78</strain>
    </source>
</reference>
<feature type="domain" description="F-box" evidence="2">
    <location>
        <begin position="134"/>
        <end position="187"/>
    </location>
</feature>
<sequence length="581" mass="64834">CLRSFLSPPLPCSSLLSPQPSSREESSAAQIHFNPIQCTHDPCNHQIEANHASEPLAARQQHAGGGVDEEEEDPSIWPRGGCAAPRAVQTDGPHAGGEKPSLGGRRALDASPSIGLRIPTMESPPLKLNVGRGEDRISALPDELLLRTLERLALRDAVRAGAVSTRWRHLPHQLSLVALGIRHFRRATLAETMDAFAAALLSVCPPAERHCECQRSYAIKDLRLCFYPSAPHLSSIGRTVEDVLSCGRTESLEFLISLLPGEYTPSQLAEFGQQLMSFSRAYQDAFRCLTRLSLKGLAFGDSDLNDLIRACDKLKCLTLRSCRLVHRHSVLKIDTPFSGLQELEFIHFVCRRIELISVPKLSKVDCHWSLKNPPVRFGYVPELCEVSLTRQPKVWKAPFLLSKCLSRSATNLSKLHLNFYHQMIWIQPEQPNQLAVIFSNLTDVGLFCIFPECDLSWTLFILEAAPALQKLHLSRARPCAKVSEEGAEKTNVVWGPSNGFKHFNLKWLEIQGLEEEGKVTNYIRLVMERAVGLKKIVLLGEPPCEDCTDCEIKSQVDEASRRRVKEELAHESSSSVEIIMR</sequence>
<dbReference type="InterPro" id="IPR055357">
    <property type="entry name" value="LRR_At1g61320_AtMIF1"/>
</dbReference>
<keyword evidence="4" id="KW-1185">Reference proteome</keyword>
<evidence type="ECO:0000256" key="1">
    <source>
        <dbReference type="SAM" id="MobiDB-lite"/>
    </source>
</evidence>
<reference evidence="3" key="4">
    <citation type="submission" date="2019-03" db="UniProtKB">
        <authorList>
            <consortium name="EnsemblPlants"/>
        </authorList>
    </citation>
    <scope>IDENTIFICATION</scope>
</reference>
<dbReference type="SUPFAM" id="SSF81383">
    <property type="entry name" value="F-box domain"/>
    <property type="match status" value="1"/>
</dbReference>
<protein>
    <recommendedName>
        <fullName evidence="2">F-box domain-containing protein</fullName>
    </recommendedName>
</protein>
<reference evidence="4" key="1">
    <citation type="journal article" date="2014" name="Science">
        <title>Ancient hybridizations among the ancestral genomes of bread wheat.</title>
        <authorList>
            <consortium name="International Wheat Genome Sequencing Consortium,"/>
            <person name="Marcussen T."/>
            <person name="Sandve S.R."/>
            <person name="Heier L."/>
            <person name="Spannagl M."/>
            <person name="Pfeifer M."/>
            <person name="Jakobsen K.S."/>
            <person name="Wulff B.B."/>
            <person name="Steuernagel B."/>
            <person name="Mayer K.F."/>
            <person name="Olsen O.A."/>
        </authorList>
    </citation>
    <scope>NUCLEOTIDE SEQUENCE [LARGE SCALE GENOMIC DNA]</scope>
    <source>
        <strain evidence="4">cv. AL8/78</strain>
    </source>
</reference>
<dbReference type="InterPro" id="IPR032675">
    <property type="entry name" value="LRR_dom_sf"/>
</dbReference>